<dbReference type="Proteomes" id="UP000076761">
    <property type="component" value="Unassembled WGS sequence"/>
</dbReference>
<protein>
    <submittedName>
        <fullName evidence="1">Uncharacterized protein</fullName>
    </submittedName>
</protein>
<keyword evidence="2" id="KW-1185">Reference proteome</keyword>
<dbReference type="EMBL" id="KV425574">
    <property type="protein sequence ID" value="KZT25018.1"/>
    <property type="molecule type" value="Genomic_DNA"/>
</dbReference>
<proteinExistence type="predicted"/>
<name>A0A165SE09_9AGAM</name>
<organism evidence="1 2">
    <name type="scientific">Neolentinus lepideus HHB14362 ss-1</name>
    <dbReference type="NCBI Taxonomy" id="1314782"/>
    <lineage>
        <taxon>Eukaryota</taxon>
        <taxon>Fungi</taxon>
        <taxon>Dikarya</taxon>
        <taxon>Basidiomycota</taxon>
        <taxon>Agaricomycotina</taxon>
        <taxon>Agaricomycetes</taxon>
        <taxon>Gloeophyllales</taxon>
        <taxon>Gloeophyllaceae</taxon>
        <taxon>Neolentinus</taxon>
    </lineage>
</organism>
<evidence type="ECO:0000313" key="1">
    <source>
        <dbReference type="EMBL" id="KZT25018.1"/>
    </source>
</evidence>
<dbReference type="InParanoid" id="A0A165SE09"/>
<accession>A0A165SE09</accession>
<gene>
    <name evidence="1" type="ORF">NEOLEDRAFT_384174</name>
</gene>
<dbReference type="AlphaFoldDB" id="A0A165SE09"/>
<sequence>MRMDHCCSMGWERIETKFSSITDSAAAFRYNHHAFKFLAGHMVRAIIVVADIDDCYSQMWSASRRTAQCICRKQRCGTRAVATKPRNPTVQLLRNRSVYKTSRVINRKIMNTAERRRRLIYYGHYITYHICQKSARSTVPRSSLNASPPRRS</sequence>
<evidence type="ECO:0000313" key="2">
    <source>
        <dbReference type="Proteomes" id="UP000076761"/>
    </source>
</evidence>
<reference evidence="1 2" key="1">
    <citation type="journal article" date="2016" name="Mol. Biol. Evol.">
        <title>Comparative Genomics of Early-Diverging Mushroom-Forming Fungi Provides Insights into the Origins of Lignocellulose Decay Capabilities.</title>
        <authorList>
            <person name="Nagy L.G."/>
            <person name="Riley R."/>
            <person name="Tritt A."/>
            <person name="Adam C."/>
            <person name="Daum C."/>
            <person name="Floudas D."/>
            <person name="Sun H."/>
            <person name="Yadav J.S."/>
            <person name="Pangilinan J."/>
            <person name="Larsson K.H."/>
            <person name="Matsuura K."/>
            <person name="Barry K."/>
            <person name="Labutti K."/>
            <person name="Kuo R."/>
            <person name="Ohm R.A."/>
            <person name="Bhattacharya S.S."/>
            <person name="Shirouzu T."/>
            <person name="Yoshinaga Y."/>
            <person name="Martin F.M."/>
            <person name="Grigoriev I.V."/>
            <person name="Hibbett D.S."/>
        </authorList>
    </citation>
    <scope>NUCLEOTIDE SEQUENCE [LARGE SCALE GENOMIC DNA]</scope>
    <source>
        <strain evidence="1 2">HHB14362 ss-1</strain>
    </source>
</reference>